<proteinExistence type="predicted"/>
<dbReference type="RefSeq" id="WP_090366827.1">
    <property type="nucleotide sequence ID" value="NZ_FNEM01000014.1"/>
</dbReference>
<sequence length="163" mass="18462">MKGRIEVKRVELSDAESVLALYRSIIEENLPYIMNTPVPSTEQQIEFISGFITRRDPFFVAKLNGEVIGMASGKKADMGRMEFSFSIHRAHRRKGLGAKLHQRIEQEAKELGCFELFAMVDLGNPSRPFYAKRGYVADMEIHSFISFTGISLKAVTYRKALSP</sequence>
<evidence type="ECO:0000313" key="4">
    <source>
        <dbReference type="EMBL" id="SDJ85641.1"/>
    </source>
</evidence>
<protein>
    <submittedName>
        <fullName evidence="4">L-amino acid N-acyltransferase YncA</fullName>
    </submittedName>
</protein>
<keyword evidence="2 4" id="KW-0012">Acyltransferase</keyword>
<evidence type="ECO:0000256" key="1">
    <source>
        <dbReference type="ARBA" id="ARBA00022679"/>
    </source>
</evidence>
<dbReference type="Gene3D" id="3.40.630.30">
    <property type="match status" value="1"/>
</dbReference>
<evidence type="ECO:0000256" key="2">
    <source>
        <dbReference type="ARBA" id="ARBA00023315"/>
    </source>
</evidence>
<dbReference type="SUPFAM" id="SSF55729">
    <property type="entry name" value="Acyl-CoA N-acyltransferases (Nat)"/>
    <property type="match status" value="1"/>
</dbReference>
<reference evidence="5" key="1">
    <citation type="submission" date="2016-10" db="EMBL/GenBank/DDBJ databases">
        <authorList>
            <person name="Varghese N."/>
            <person name="Submissions S."/>
        </authorList>
    </citation>
    <scope>NUCLEOTIDE SEQUENCE [LARGE SCALE GENOMIC DNA]</scope>
    <source>
        <strain evidence="5">DSM 23317</strain>
    </source>
</reference>
<dbReference type="Pfam" id="PF00583">
    <property type="entry name" value="Acetyltransf_1"/>
    <property type="match status" value="1"/>
</dbReference>
<dbReference type="PANTHER" id="PTHR43877">
    <property type="entry name" value="AMINOALKYLPHOSPHONATE N-ACETYLTRANSFERASE-RELATED-RELATED"/>
    <property type="match status" value="1"/>
</dbReference>
<dbReference type="AlphaFoldDB" id="A0A1G8X588"/>
<dbReference type="GO" id="GO:0016747">
    <property type="term" value="F:acyltransferase activity, transferring groups other than amino-acyl groups"/>
    <property type="evidence" value="ECO:0007669"/>
    <property type="project" value="InterPro"/>
</dbReference>
<dbReference type="Proteomes" id="UP000199527">
    <property type="component" value="Unassembled WGS sequence"/>
</dbReference>
<name>A0A1G8X588_9GAMM</name>
<keyword evidence="5" id="KW-1185">Reference proteome</keyword>
<feature type="domain" description="N-acetyltransferase" evidence="3">
    <location>
        <begin position="20"/>
        <end position="162"/>
    </location>
</feature>
<keyword evidence="1 4" id="KW-0808">Transferase</keyword>
<dbReference type="InterPro" id="IPR000182">
    <property type="entry name" value="GNAT_dom"/>
</dbReference>
<dbReference type="EMBL" id="FNEM01000014">
    <property type="protein sequence ID" value="SDJ85641.1"/>
    <property type="molecule type" value="Genomic_DNA"/>
</dbReference>
<organism evidence="4 5">
    <name type="scientific">Ferrimonas sediminum</name>
    <dbReference type="NCBI Taxonomy" id="718193"/>
    <lineage>
        <taxon>Bacteria</taxon>
        <taxon>Pseudomonadati</taxon>
        <taxon>Pseudomonadota</taxon>
        <taxon>Gammaproteobacteria</taxon>
        <taxon>Alteromonadales</taxon>
        <taxon>Ferrimonadaceae</taxon>
        <taxon>Ferrimonas</taxon>
    </lineage>
</organism>
<dbReference type="InterPro" id="IPR050832">
    <property type="entry name" value="Bact_Acetyltransf"/>
</dbReference>
<dbReference type="PROSITE" id="PS51186">
    <property type="entry name" value="GNAT"/>
    <property type="match status" value="1"/>
</dbReference>
<dbReference type="InterPro" id="IPR016181">
    <property type="entry name" value="Acyl_CoA_acyltransferase"/>
</dbReference>
<dbReference type="OrthoDB" id="9787920at2"/>
<accession>A0A1G8X588</accession>
<gene>
    <name evidence="4" type="ORF">SAMN04488540_11488</name>
</gene>
<evidence type="ECO:0000313" key="5">
    <source>
        <dbReference type="Proteomes" id="UP000199527"/>
    </source>
</evidence>
<dbReference type="CDD" id="cd04301">
    <property type="entry name" value="NAT_SF"/>
    <property type="match status" value="1"/>
</dbReference>
<evidence type="ECO:0000259" key="3">
    <source>
        <dbReference type="PROSITE" id="PS51186"/>
    </source>
</evidence>